<dbReference type="Pfam" id="PF17166">
    <property type="entry name" value="DUF5126"/>
    <property type="match status" value="1"/>
</dbReference>
<dbReference type="EMBL" id="CP060723">
    <property type="protein sequence ID" value="QNN44818.1"/>
    <property type="molecule type" value="Genomic_DNA"/>
</dbReference>
<gene>
    <name evidence="4" type="ORF">H9L23_12380</name>
</gene>
<dbReference type="AlphaFoldDB" id="A0A7G9QN93"/>
<name>A0A7G9QN93_9SPHI</name>
<dbReference type="RefSeq" id="WP_187595247.1">
    <property type="nucleotide sequence ID" value="NZ_CP060723.1"/>
</dbReference>
<organism evidence="4 5">
    <name type="scientific">Pedobacter roseus</name>
    <dbReference type="NCBI Taxonomy" id="336820"/>
    <lineage>
        <taxon>Bacteria</taxon>
        <taxon>Pseudomonadati</taxon>
        <taxon>Bacteroidota</taxon>
        <taxon>Sphingobacteriia</taxon>
        <taxon>Sphingobacteriales</taxon>
        <taxon>Sphingobacteriaceae</taxon>
        <taxon>Pedobacter</taxon>
    </lineage>
</organism>
<dbReference type="InterPro" id="IPR032164">
    <property type="entry name" value="DUF5000"/>
</dbReference>
<evidence type="ECO:0000313" key="4">
    <source>
        <dbReference type="EMBL" id="QNN44818.1"/>
    </source>
</evidence>
<evidence type="ECO:0000259" key="1">
    <source>
        <dbReference type="Pfam" id="PF16323"/>
    </source>
</evidence>
<feature type="domain" description="DUF5000" evidence="2">
    <location>
        <begin position="251"/>
        <end position="393"/>
    </location>
</feature>
<protein>
    <submittedName>
        <fullName evidence="4">DUF5126 domain-containing protein</fullName>
    </submittedName>
</protein>
<dbReference type="SUPFAM" id="SSF49785">
    <property type="entry name" value="Galactose-binding domain-like"/>
    <property type="match status" value="1"/>
</dbReference>
<dbReference type="Pfam" id="PF16391">
    <property type="entry name" value="DUF5000"/>
    <property type="match status" value="1"/>
</dbReference>
<evidence type="ECO:0000313" key="5">
    <source>
        <dbReference type="Proteomes" id="UP000515806"/>
    </source>
</evidence>
<keyword evidence="5" id="KW-1185">Reference proteome</keyword>
<dbReference type="InterPro" id="IPR008979">
    <property type="entry name" value="Galactose-bd-like_sf"/>
</dbReference>
<accession>A0A7G9QN93</accession>
<dbReference type="Proteomes" id="UP000515806">
    <property type="component" value="Chromosome"/>
</dbReference>
<dbReference type="KEGG" id="proe:H9L23_12380"/>
<reference evidence="4 5" key="1">
    <citation type="submission" date="2020-08" db="EMBL/GenBank/DDBJ databases">
        <title>Genome sequence of Pedobacter roseus KACC 11594T.</title>
        <authorList>
            <person name="Hyun D.-W."/>
            <person name="Bae J.-W."/>
        </authorList>
    </citation>
    <scope>NUCLEOTIDE SEQUENCE [LARGE SCALE GENOMIC DNA]</scope>
    <source>
        <strain evidence="4 5">KACC 11594</strain>
    </source>
</reference>
<sequence>MKKAYYILIWAFVIGLYGCGKDERLDYTDPNAPAPAQVSAVKATPTAGGATVTYTLPSDPNLSYVKAVYEIQPGVSREAKSSIYANSLELVGFGDELSHEVKLYSIGKNEKESAPVSIFVQPKTPPVRSVFSNIKLTETFSGVNVVFQNPDKANLAIVVMVDSTGKNTWSTINTQYTNAVEGNFSVRGFKSEERKFGVFVRDRWNNKSDTLIKKLTPKFEIEIPKNLWTNLDLPNDQKGVADPAFKVEYIWDGKWASLGNQCYASPNASVLPQSLTIDLKQKVLMSRIKAHQAPNTHIYVGSAFKTFELWGSNAPNPDGSWDSWQKLGTFRSFKPSGLPLGQMSDQDRNYANFLGEDFDFDTPPPAVRYIRWKTTETYSSTGQVVIAELRLFGQIVP</sequence>
<dbReference type="Pfam" id="PF16323">
    <property type="entry name" value="DUF4959"/>
    <property type="match status" value="1"/>
</dbReference>
<dbReference type="Gene3D" id="2.60.120.260">
    <property type="entry name" value="Galactose-binding domain-like"/>
    <property type="match status" value="1"/>
</dbReference>
<feature type="domain" description="DUF5126" evidence="3">
    <location>
        <begin position="124"/>
        <end position="225"/>
    </location>
</feature>
<dbReference type="PROSITE" id="PS51257">
    <property type="entry name" value="PROKAR_LIPOPROTEIN"/>
    <property type="match status" value="1"/>
</dbReference>
<proteinExistence type="predicted"/>
<dbReference type="InterPro" id="IPR033431">
    <property type="entry name" value="DUF5126"/>
</dbReference>
<feature type="domain" description="DUF4959" evidence="1">
    <location>
        <begin position="18"/>
        <end position="122"/>
    </location>
</feature>
<evidence type="ECO:0000259" key="3">
    <source>
        <dbReference type="Pfam" id="PF17166"/>
    </source>
</evidence>
<evidence type="ECO:0000259" key="2">
    <source>
        <dbReference type="Pfam" id="PF16391"/>
    </source>
</evidence>
<dbReference type="InterPro" id="IPR032527">
    <property type="entry name" value="DUF4959"/>
</dbReference>